<gene>
    <name evidence="2" type="ORF">XA26_50630</name>
</gene>
<keyword evidence="3" id="KW-1185">Reference proteome</keyword>
<dbReference type="AlphaFoldDB" id="A0A0N9YL21"/>
<organism evidence="2 3">
    <name type="scientific">Mycolicibacterium fortuitum</name>
    <name type="common">Mycobacterium fortuitum</name>
    <dbReference type="NCBI Taxonomy" id="1766"/>
    <lineage>
        <taxon>Bacteria</taxon>
        <taxon>Bacillati</taxon>
        <taxon>Actinomycetota</taxon>
        <taxon>Actinomycetes</taxon>
        <taxon>Mycobacteriales</taxon>
        <taxon>Mycobacteriaceae</taxon>
        <taxon>Mycolicibacterium</taxon>
    </lineage>
</organism>
<accession>A0A0N9YL21</accession>
<feature type="compositionally biased region" description="Low complexity" evidence="1">
    <location>
        <begin position="8"/>
        <end position="21"/>
    </location>
</feature>
<name>A0A0N9YL21_MYCFO</name>
<sequence length="68" mass="7155">MCPPVSDNSATTATPVASAPSNPLSLSVFAHPVPWASPVSPVQCPPISDTVADSWATRIPLRTRLMRT</sequence>
<dbReference type="KEGG" id="mft:XA26_50630"/>
<evidence type="ECO:0000256" key="1">
    <source>
        <dbReference type="SAM" id="MobiDB-lite"/>
    </source>
</evidence>
<dbReference type="EMBL" id="CP011269">
    <property type="protein sequence ID" value="ALI28858.1"/>
    <property type="molecule type" value="Genomic_DNA"/>
</dbReference>
<dbReference type="Proteomes" id="UP000057134">
    <property type="component" value="Chromosome"/>
</dbReference>
<proteinExistence type="predicted"/>
<dbReference type="PATRIC" id="fig|1766.6.peg.5039"/>
<evidence type="ECO:0000313" key="2">
    <source>
        <dbReference type="EMBL" id="ALI28858.1"/>
    </source>
</evidence>
<protein>
    <submittedName>
        <fullName evidence="2">Uncharacterized protein</fullName>
    </submittedName>
</protein>
<dbReference type="STRING" id="1766.XA26_50630"/>
<reference evidence="2 3" key="1">
    <citation type="journal article" date="2015" name="MBio">
        <title>Enzymatic Degradation of Phenazines Can Generate Energy and Protect Sensitive Organisms from Toxicity.</title>
        <authorList>
            <person name="Costa K.C."/>
            <person name="Bergkessel M."/>
            <person name="Saunders S."/>
            <person name="Korlach J."/>
            <person name="Newman D.K."/>
        </authorList>
    </citation>
    <scope>NUCLEOTIDE SEQUENCE [LARGE SCALE GENOMIC DNA]</scope>
    <source>
        <strain evidence="2 3">CT6</strain>
    </source>
</reference>
<feature type="region of interest" description="Disordered" evidence="1">
    <location>
        <begin position="1"/>
        <end position="21"/>
    </location>
</feature>
<evidence type="ECO:0000313" key="3">
    <source>
        <dbReference type="Proteomes" id="UP000057134"/>
    </source>
</evidence>